<comment type="caution">
    <text evidence="3">The sequence shown here is derived from an EMBL/GenBank/DDBJ whole genome shotgun (WGS) entry which is preliminary data.</text>
</comment>
<dbReference type="PANTHER" id="PTHR31973:SF187">
    <property type="entry name" value="MUTATOR TRANSPOSASE MUDRA PROTEIN"/>
    <property type="match status" value="1"/>
</dbReference>
<dbReference type="Pfam" id="PF10551">
    <property type="entry name" value="MULE"/>
    <property type="match status" value="1"/>
</dbReference>
<feature type="domain" description="Transposase MuDR plant" evidence="1">
    <location>
        <begin position="84"/>
        <end position="148"/>
    </location>
</feature>
<organism evidence="3 4">
    <name type="scientific">Vitis vinifera</name>
    <name type="common">Grape</name>
    <dbReference type="NCBI Taxonomy" id="29760"/>
    <lineage>
        <taxon>Eukaryota</taxon>
        <taxon>Viridiplantae</taxon>
        <taxon>Streptophyta</taxon>
        <taxon>Embryophyta</taxon>
        <taxon>Tracheophyta</taxon>
        <taxon>Spermatophyta</taxon>
        <taxon>Magnoliopsida</taxon>
        <taxon>eudicotyledons</taxon>
        <taxon>Gunneridae</taxon>
        <taxon>Pentapetalae</taxon>
        <taxon>rosids</taxon>
        <taxon>Vitales</taxon>
        <taxon>Vitaceae</taxon>
        <taxon>Viteae</taxon>
        <taxon>Vitis</taxon>
    </lineage>
</organism>
<dbReference type="InterPro" id="IPR004332">
    <property type="entry name" value="Transposase_MuDR"/>
</dbReference>
<dbReference type="Pfam" id="PF03108">
    <property type="entry name" value="DBD_Tnp_Mut"/>
    <property type="match status" value="1"/>
</dbReference>
<gene>
    <name evidence="3" type="ORF">CK203_111980</name>
</gene>
<protein>
    <recommendedName>
        <fullName evidence="5">Transposase MuDR plant domain-containing protein</fullName>
    </recommendedName>
</protein>
<evidence type="ECO:0000313" key="3">
    <source>
        <dbReference type="EMBL" id="RVW37150.1"/>
    </source>
</evidence>
<evidence type="ECO:0000259" key="1">
    <source>
        <dbReference type="Pfam" id="PF03108"/>
    </source>
</evidence>
<evidence type="ECO:0000313" key="4">
    <source>
        <dbReference type="Proteomes" id="UP000288805"/>
    </source>
</evidence>
<evidence type="ECO:0008006" key="5">
    <source>
        <dbReference type="Google" id="ProtNLM"/>
    </source>
</evidence>
<reference evidence="3 4" key="1">
    <citation type="journal article" date="2018" name="PLoS Genet.">
        <title>Population sequencing reveals clonal diversity and ancestral inbreeding in the grapevine cultivar Chardonnay.</title>
        <authorList>
            <person name="Roach M.J."/>
            <person name="Johnson D.L."/>
            <person name="Bohlmann J."/>
            <person name="van Vuuren H.J."/>
            <person name="Jones S.J."/>
            <person name="Pretorius I.S."/>
            <person name="Schmidt S.A."/>
            <person name="Borneman A.R."/>
        </authorList>
    </citation>
    <scope>NUCLEOTIDE SEQUENCE [LARGE SCALE GENOMIC DNA]</scope>
    <source>
        <strain evidence="4">cv. Chardonnay</strain>
        <tissue evidence="3">Leaf</tissue>
    </source>
</reference>
<dbReference type="InterPro" id="IPR018289">
    <property type="entry name" value="MULE_transposase_dom"/>
</dbReference>
<sequence length="293" mass="33270">MFRFNEMFCRVYVSPSTEVVASCIAPTNALTPIVGSNLTQVVSSNGDPLMDICNDSLPIESYRVSQRCVKSNMLKHDSRQFQNSIMGSGHTFPNTVEFQDAVYLMSIVGRFHYCFKRNSIKHMTIVCIVDECPWKVTAHAIGNSNIFQVHIFRNLHNHSLEDVASSQPLVRSNRASLLIDDVIWSTPDYQPRQILSIKRFAIGCRPIIAIDSGHMSGSYRGALFLATTYDANDSMFPLAFDVMSSKNYEDWYWFLQNLKKVVGEKEVVVISYRHPTLLCSVPEVFGLENHAYY</sequence>
<dbReference type="PANTHER" id="PTHR31973">
    <property type="entry name" value="POLYPROTEIN, PUTATIVE-RELATED"/>
    <property type="match status" value="1"/>
</dbReference>
<dbReference type="AlphaFoldDB" id="A0A438DNW9"/>
<proteinExistence type="predicted"/>
<dbReference type="EMBL" id="QGNW01001546">
    <property type="protein sequence ID" value="RVW37150.1"/>
    <property type="molecule type" value="Genomic_DNA"/>
</dbReference>
<feature type="domain" description="MULE transposase" evidence="2">
    <location>
        <begin position="208"/>
        <end position="286"/>
    </location>
</feature>
<evidence type="ECO:0000259" key="2">
    <source>
        <dbReference type="Pfam" id="PF10551"/>
    </source>
</evidence>
<dbReference type="Proteomes" id="UP000288805">
    <property type="component" value="Unassembled WGS sequence"/>
</dbReference>
<accession>A0A438DNW9</accession>
<name>A0A438DNW9_VITVI</name>